<keyword evidence="3" id="KW-0966">Cell projection</keyword>
<evidence type="ECO:0000313" key="6">
    <source>
        <dbReference type="EMBL" id="KOX76426.1"/>
    </source>
</evidence>
<dbReference type="GO" id="GO:0032426">
    <property type="term" value="C:stereocilium tip"/>
    <property type="evidence" value="ECO:0007669"/>
    <property type="project" value="TreeGrafter"/>
</dbReference>
<dbReference type="PANTHER" id="PTHR23116">
    <property type="entry name" value="PDZ DOMAIN CONTAINING WHIRLIN AND HARMONIN-RELATED"/>
    <property type="match status" value="1"/>
</dbReference>
<feature type="region of interest" description="Disordered" evidence="4">
    <location>
        <begin position="203"/>
        <end position="226"/>
    </location>
</feature>
<dbReference type="PROSITE" id="PS50106">
    <property type="entry name" value="PDZ"/>
    <property type="match status" value="1"/>
</dbReference>
<keyword evidence="2" id="KW-0677">Repeat</keyword>
<dbReference type="SUPFAM" id="SSF50156">
    <property type="entry name" value="PDZ domain-like"/>
    <property type="match status" value="1"/>
</dbReference>
<dbReference type="GO" id="GO:0002142">
    <property type="term" value="C:stereocilia ankle link complex"/>
    <property type="evidence" value="ECO:0007669"/>
    <property type="project" value="TreeGrafter"/>
</dbReference>
<gene>
    <name evidence="6" type="ORF">WN51_12107</name>
</gene>
<comment type="subcellular location">
    <subcellularLocation>
        <location evidence="1">Cell projection</location>
    </subcellularLocation>
</comment>
<dbReference type="OrthoDB" id="10029564at2759"/>
<dbReference type="InterPro" id="IPR051844">
    <property type="entry name" value="USH2_Complex_Protein"/>
</dbReference>
<dbReference type="GO" id="GO:0005929">
    <property type="term" value="C:cilium"/>
    <property type="evidence" value="ECO:0007669"/>
    <property type="project" value="TreeGrafter"/>
</dbReference>
<dbReference type="STRING" id="166423.A0A0M9A4Q5"/>
<evidence type="ECO:0000313" key="7">
    <source>
        <dbReference type="Proteomes" id="UP000053105"/>
    </source>
</evidence>
<keyword evidence="7" id="KW-1185">Reference proteome</keyword>
<reference evidence="6 7" key="1">
    <citation type="submission" date="2015-07" db="EMBL/GenBank/DDBJ databases">
        <title>The genome of Melipona quadrifasciata.</title>
        <authorList>
            <person name="Pan H."/>
            <person name="Kapheim K."/>
        </authorList>
    </citation>
    <scope>NUCLEOTIDE SEQUENCE [LARGE SCALE GENOMIC DNA]</scope>
    <source>
        <strain evidence="6">0111107301</strain>
        <tissue evidence="6">Whole body</tissue>
    </source>
</reference>
<evidence type="ECO:0000256" key="3">
    <source>
        <dbReference type="ARBA" id="ARBA00023273"/>
    </source>
</evidence>
<dbReference type="Proteomes" id="UP000053105">
    <property type="component" value="Unassembled WGS sequence"/>
</dbReference>
<accession>A0A0M9A4Q5</accession>
<evidence type="ECO:0000256" key="1">
    <source>
        <dbReference type="ARBA" id="ARBA00004316"/>
    </source>
</evidence>
<dbReference type="Pfam" id="PF00595">
    <property type="entry name" value="PDZ"/>
    <property type="match status" value="1"/>
</dbReference>
<dbReference type="AlphaFoldDB" id="A0A0M9A4Q5"/>
<dbReference type="GO" id="GO:0005886">
    <property type="term" value="C:plasma membrane"/>
    <property type="evidence" value="ECO:0007669"/>
    <property type="project" value="TreeGrafter"/>
</dbReference>
<dbReference type="Gene3D" id="2.30.42.10">
    <property type="match status" value="1"/>
</dbReference>
<evidence type="ECO:0000259" key="5">
    <source>
        <dbReference type="PROSITE" id="PS50106"/>
    </source>
</evidence>
<evidence type="ECO:0000256" key="2">
    <source>
        <dbReference type="ARBA" id="ARBA00022737"/>
    </source>
</evidence>
<dbReference type="SMART" id="SM00228">
    <property type="entry name" value="PDZ"/>
    <property type="match status" value="1"/>
</dbReference>
<feature type="domain" description="PDZ" evidence="5">
    <location>
        <begin position="414"/>
        <end position="456"/>
    </location>
</feature>
<sequence>MAEKNAEENRVTVTCDSQNFTTVATLLHKRALTIPINLRVAIVSVFVLTLESFRVLTLLEITSLYTKYNSITIIGALSLIIILTHNCSIDLRHQNKIGAILYAQIYKLQYRIRCNILYTLKSDKTDPKGMASSTEDYGSELQELQWGGGSGSHFLRSGTHFLRSGTGGCYEAEDLEPTSRHHGGQHRGYYSPPGTSYTIVERPPSAPHHHSSHTTPYRHRGHATGGSGAISPEQVLSVLSVIGAGKFAVRTERVVCFVDIEDRQGRVKKAQHIGFYEALYSVVLQFLQIPRTRLISTTDEECHKLCLPCFTEEYTVLKLNNQWEREVLVFVRKLILMTKNVKLACKREINNRANNERRDELENISTRGKEKRSARQDISAKYPALMLLFHLSTQEPNPIFYSWRFHEKPEGGVGVYISRVEEGSVAERAGLRPGDTILEVNGTPFRAVTHEEALKLRDFYFNNLEFFSSKEGFALCSKWEKKGTFVVKNSENLNSGNIVQRVSRENFSLRDNGRFSHEKNSLMFPEALEFQKQKYPCSFTCYTMYTQANITANMQENKNQSVCQFYAQHKHNGELLLLAIIRKRLSKQEFSCLGGAMNRYILKTKGTFHCLD</sequence>
<dbReference type="EMBL" id="KQ435748">
    <property type="protein sequence ID" value="KOX76426.1"/>
    <property type="molecule type" value="Genomic_DNA"/>
</dbReference>
<name>A0A0M9A4Q5_9HYME</name>
<feature type="compositionally biased region" description="Basic residues" evidence="4">
    <location>
        <begin position="207"/>
        <end position="222"/>
    </location>
</feature>
<proteinExistence type="predicted"/>
<dbReference type="InterPro" id="IPR036034">
    <property type="entry name" value="PDZ_sf"/>
</dbReference>
<organism evidence="6 7">
    <name type="scientific">Melipona quadrifasciata</name>
    <dbReference type="NCBI Taxonomy" id="166423"/>
    <lineage>
        <taxon>Eukaryota</taxon>
        <taxon>Metazoa</taxon>
        <taxon>Ecdysozoa</taxon>
        <taxon>Arthropoda</taxon>
        <taxon>Hexapoda</taxon>
        <taxon>Insecta</taxon>
        <taxon>Pterygota</taxon>
        <taxon>Neoptera</taxon>
        <taxon>Endopterygota</taxon>
        <taxon>Hymenoptera</taxon>
        <taxon>Apocrita</taxon>
        <taxon>Aculeata</taxon>
        <taxon>Apoidea</taxon>
        <taxon>Anthophila</taxon>
        <taxon>Apidae</taxon>
        <taxon>Melipona</taxon>
    </lineage>
</organism>
<protein>
    <submittedName>
        <fullName evidence="6">Whirlin</fullName>
    </submittedName>
</protein>
<dbReference type="PANTHER" id="PTHR23116:SF29">
    <property type="entry name" value="PDZ DOMAIN-CONTAINING PROTEIN 7"/>
    <property type="match status" value="1"/>
</dbReference>
<evidence type="ECO:0000256" key="4">
    <source>
        <dbReference type="SAM" id="MobiDB-lite"/>
    </source>
</evidence>
<dbReference type="InterPro" id="IPR001478">
    <property type="entry name" value="PDZ"/>
</dbReference>